<organism evidence="2 3">
    <name type="scientific">Kitasatospora cathayae</name>
    <dbReference type="NCBI Taxonomy" id="3004092"/>
    <lineage>
        <taxon>Bacteria</taxon>
        <taxon>Bacillati</taxon>
        <taxon>Actinomycetota</taxon>
        <taxon>Actinomycetes</taxon>
        <taxon>Kitasatosporales</taxon>
        <taxon>Streptomycetaceae</taxon>
        <taxon>Kitasatospora</taxon>
    </lineage>
</organism>
<dbReference type="RefSeq" id="WP_270147887.1">
    <property type="nucleotide sequence ID" value="NZ_CP115450.1"/>
</dbReference>
<evidence type="ECO:0000256" key="1">
    <source>
        <dbReference type="SAM" id="MobiDB-lite"/>
    </source>
</evidence>
<protein>
    <submittedName>
        <fullName evidence="2">Uncharacterized protein</fullName>
    </submittedName>
</protein>
<dbReference type="EMBL" id="CP115450">
    <property type="protein sequence ID" value="WBP89533.1"/>
    <property type="molecule type" value="Genomic_DNA"/>
</dbReference>
<keyword evidence="3" id="KW-1185">Reference proteome</keyword>
<accession>A0ABY7Q9V8</accession>
<feature type="region of interest" description="Disordered" evidence="1">
    <location>
        <begin position="1"/>
        <end position="21"/>
    </location>
</feature>
<proteinExistence type="predicted"/>
<name>A0ABY7Q9V8_9ACTN</name>
<reference evidence="3" key="1">
    <citation type="submission" date="2022-12" db="EMBL/GenBank/DDBJ databases">
        <authorList>
            <person name="Mo P."/>
        </authorList>
    </citation>
    <scope>NUCLEOTIDE SEQUENCE [LARGE SCALE GENOMIC DNA]</scope>
    <source>
        <strain evidence="3">HUAS 3-15</strain>
    </source>
</reference>
<gene>
    <name evidence="2" type="ORF">O1G21_29290</name>
</gene>
<evidence type="ECO:0000313" key="2">
    <source>
        <dbReference type="EMBL" id="WBP89533.1"/>
    </source>
</evidence>
<dbReference type="Proteomes" id="UP001212821">
    <property type="component" value="Chromosome"/>
</dbReference>
<sequence>MFVTKRNPGSTSHGYQWPKGGEYVEMSPEHAHELITIQPGEFEAVTELPKGVKAYVPPARRATETVVEE</sequence>
<evidence type="ECO:0000313" key="3">
    <source>
        <dbReference type="Proteomes" id="UP001212821"/>
    </source>
</evidence>